<evidence type="ECO:0000313" key="2">
    <source>
        <dbReference type="Proteomes" id="UP000634476"/>
    </source>
</evidence>
<dbReference type="EMBL" id="BOOK01000001">
    <property type="protein sequence ID" value="GIH98075.1"/>
    <property type="molecule type" value="Genomic_DNA"/>
</dbReference>
<gene>
    <name evidence="1" type="ORF">Pta02_00840</name>
</gene>
<protein>
    <submittedName>
        <fullName evidence="1">Uncharacterized protein</fullName>
    </submittedName>
</protein>
<name>A0A8J3WQH0_9ACTN</name>
<accession>A0A8J3WQH0</accession>
<dbReference type="Proteomes" id="UP000634476">
    <property type="component" value="Unassembled WGS sequence"/>
</dbReference>
<reference evidence="1" key="1">
    <citation type="submission" date="2021-01" db="EMBL/GenBank/DDBJ databases">
        <title>Whole genome shotgun sequence of Planobispora takensis NBRC 109077.</title>
        <authorList>
            <person name="Komaki H."/>
            <person name="Tamura T."/>
        </authorList>
    </citation>
    <scope>NUCLEOTIDE SEQUENCE</scope>
    <source>
        <strain evidence="1">NBRC 109077</strain>
    </source>
</reference>
<evidence type="ECO:0000313" key="1">
    <source>
        <dbReference type="EMBL" id="GIH98075.1"/>
    </source>
</evidence>
<sequence>MALVMPSSAQALQMSAHGASIQSPIRVVIDASNSKDITNLASGRKALDSYAQRVAGRGFGEAASQMRAGQYRVLSVDTRKILPNPKCRRGTETVIFPKETTQVRYVSGPRSAEDGTDPCLITVEWDDAGPDQKAQDDPQSADGAVAALAEPYIEMYHSYCAARKYETTWWQEPCYKRFVLKNDGNSSWNYYSFEAWNVCRSDDPDVPGTHYLISCGRGQEAGADSPPLYSVDYAPQQGSYGNCRPVSVNVELGLSPWTVGGSYTHCDELRVYDYPEAGKMSTYFKGQTDQQRVTRHQVSVRVGQNNGRPTWSNWFNGETCAFAWEDGWCY</sequence>
<organism evidence="1 2">
    <name type="scientific">Planobispora takensis</name>
    <dbReference type="NCBI Taxonomy" id="1367882"/>
    <lineage>
        <taxon>Bacteria</taxon>
        <taxon>Bacillati</taxon>
        <taxon>Actinomycetota</taxon>
        <taxon>Actinomycetes</taxon>
        <taxon>Streptosporangiales</taxon>
        <taxon>Streptosporangiaceae</taxon>
        <taxon>Planobispora</taxon>
    </lineage>
</organism>
<proteinExistence type="predicted"/>
<dbReference type="AlphaFoldDB" id="A0A8J3WQH0"/>
<comment type="caution">
    <text evidence="1">The sequence shown here is derived from an EMBL/GenBank/DDBJ whole genome shotgun (WGS) entry which is preliminary data.</text>
</comment>
<keyword evidence="2" id="KW-1185">Reference proteome</keyword>